<dbReference type="PANTHER" id="PTHR39339:SF1">
    <property type="entry name" value="CHAD DOMAIN-CONTAINING PROTEIN"/>
    <property type="match status" value="1"/>
</dbReference>
<proteinExistence type="predicted"/>
<dbReference type="Pfam" id="PF05235">
    <property type="entry name" value="CHAD"/>
    <property type="match status" value="1"/>
</dbReference>
<keyword evidence="3" id="KW-1185">Reference proteome</keyword>
<feature type="domain" description="CHAD" evidence="1">
    <location>
        <begin position="198"/>
        <end position="486"/>
    </location>
</feature>
<dbReference type="STRING" id="966.BTA35_0210675"/>
<dbReference type="Proteomes" id="UP000190064">
    <property type="component" value="Unassembled WGS sequence"/>
</dbReference>
<reference evidence="2" key="1">
    <citation type="submission" date="2017-02" db="EMBL/GenBank/DDBJ databases">
        <title>Draft Genome Sequence of the Salt Water Bacterium Oceanospirillum linum ATCC 11336.</title>
        <authorList>
            <person name="Trachtenberg A.M."/>
            <person name="Carney J.G."/>
            <person name="Linnane J.D."/>
            <person name="Rheaume B.A."/>
            <person name="Pitts N.L."/>
            <person name="Mykles D.L."/>
            <person name="Maclea K.S."/>
        </authorList>
    </citation>
    <scope>NUCLEOTIDE SEQUENCE [LARGE SCALE GENOMIC DNA]</scope>
    <source>
        <strain evidence="2">ATCC 11336</strain>
    </source>
</reference>
<dbReference type="RefSeq" id="WP_078319815.1">
    <property type="nucleotide sequence ID" value="NZ_FXTS01000005.1"/>
</dbReference>
<dbReference type="InterPro" id="IPR007899">
    <property type="entry name" value="CHAD_dom"/>
</dbReference>
<evidence type="ECO:0000313" key="2">
    <source>
        <dbReference type="EMBL" id="OOV86767.1"/>
    </source>
</evidence>
<accession>A0A1T1HAL3</accession>
<evidence type="ECO:0000259" key="1">
    <source>
        <dbReference type="PROSITE" id="PS51708"/>
    </source>
</evidence>
<dbReference type="SMART" id="SM00880">
    <property type="entry name" value="CHAD"/>
    <property type="match status" value="1"/>
</dbReference>
<organism evidence="2 3">
    <name type="scientific">Oceanospirillum linum</name>
    <dbReference type="NCBI Taxonomy" id="966"/>
    <lineage>
        <taxon>Bacteria</taxon>
        <taxon>Pseudomonadati</taxon>
        <taxon>Pseudomonadota</taxon>
        <taxon>Gammaproteobacteria</taxon>
        <taxon>Oceanospirillales</taxon>
        <taxon>Oceanospirillaceae</taxon>
        <taxon>Oceanospirillum</taxon>
    </lineage>
</organism>
<sequence>MTAHSRWLIKDSDSTERLLDKYRQKFTLEPMQIRHETLSFYDDFEWHLWHRKQLLASNNKGLILRVDDSELTFFDGENPPVFAKNLINPTLKQSIQKLTKGRRLFPMAELEVEFCHYAVRNKDLKKVCDLSVTLTGYGTMVELKGLRGYDKEYRRCLNIVLHSKPDELEHHIFLNSLRLLGIKPSSYSARPHIALTPELDSCDAVAIIASTLWKNVRCNEEGIIRDWDTGFLHQYRVALRRLRALFTQMKQSIGRDESQWFKRQLSQVAQATGRLRDLDVCLASEDYYLSLIPARFHNGLEKLFRDIACERQKEQKNLAQRLNSPEYLSQIGLIESHISLCPQSPPRKGHKAILKQASRQIVSRYNAISMDAIDITGHSPDEQVHDVRLACKKLRYLLEFFADLFPKQEIRPLLKALKQLQNNLGRFNDLCVQRENLEIYLKDRNASAETEAAIHALNSALYSKQRQERAHIGLQLEAFLDDDIRRRVESLIPAAVQRKSKTGRLSE</sequence>
<comment type="caution">
    <text evidence="2">The sequence shown here is derived from an EMBL/GenBank/DDBJ whole genome shotgun (WGS) entry which is preliminary data.</text>
</comment>
<dbReference type="EMBL" id="MTSD02000004">
    <property type="protein sequence ID" value="OOV86767.1"/>
    <property type="molecule type" value="Genomic_DNA"/>
</dbReference>
<gene>
    <name evidence="2" type="ORF">BTA35_0210675</name>
</gene>
<dbReference type="InterPro" id="IPR038186">
    <property type="entry name" value="CHAD_dom_sf"/>
</dbReference>
<dbReference type="PROSITE" id="PS51708">
    <property type="entry name" value="CHAD"/>
    <property type="match status" value="1"/>
</dbReference>
<dbReference type="Gene3D" id="1.40.20.10">
    <property type="entry name" value="CHAD domain"/>
    <property type="match status" value="1"/>
</dbReference>
<protein>
    <recommendedName>
        <fullName evidence="1">CHAD domain-containing protein</fullName>
    </recommendedName>
</protein>
<dbReference type="PANTHER" id="PTHR39339">
    <property type="entry name" value="SLR1444 PROTEIN"/>
    <property type="match status" value="1"/>
</dbReference>
<name>A0A1T1HAL3_OCELI</name>
<evidence type="ECO:0000313" key="3">
    <source>
        <dbReference type="Proteomes" id="UP000190064"/>
    </source>
</evidence>
<dbReference type="AlphaFoldDB" id="A0A1T1HAL3"/>